<gene>
    <name evidence="3" type="ORF">AS030_18095</name>
</gene>
<keyword evidence="4" id="KW-1185">Reference proteome</keyword>
<dbReference type="PRINTS" id="PR00081">
    <property type="entry name" value="GDHRDH"/>
</dbReference>
<dbReference type="PANTHER" id="PTHR42760">
    <property type="entry name" value="SHORT-CHAIN DEHYDROGENASES/REDUCTASES FAMILY MEMBER"/>
    <property type="match status" value="1"/>
</dbReference>
<keyword evidence="2" id="KW-0560">Oxidoreductase</keyword>
<comment type="similarity">
    <text evidence="1">Belongs to the short-chain dehydrogenases/reductases (SDR) family.</text>
</comment>
<dbReference type="InterPro" id="IPR002347">
    <property type="entry name" value="SDR_fam"/>
</dbReference>
<dbReference type="InterPro" id="IPR036291">
    <property type="entry name" value="NAD(P)-bd_dom_sf"/>
</dbReference>
<proteinExistence type="inferred from homology"/>
<evidence type="ECO:0000313" key="3">
    <source>
        <dbReference type="EMBL" id="KSU80868.1"/>
    </source>
</evidence>
<dbReference type="SUPFAM" id="SSF51735">
    <property type="entry name" value="NAD(P)-binding Rossmann-fold domains"/>
    <property type="match status" value="1"/>
</dbReference>
<dbReference type="Proteomes" id="UP000054099">
    <property type="component" value="Unassembled WGS sequence"/>
</dbReference>
<evidence type="ECO:0000313" key="4">
    <source>
        <dbReference type="Proteomes" id="UP000054099"/>
    </source>
</evidence>
<dbReference type="GO" id="GO:0006633">
    <property type="term" value="P:fatty acid biosynthetic process"/>
    <property type="evidence" value="ECO:0007669"/>
    <property type="project" value="TreeGrafter"/>
</dbReference>
<dbReference type="EMBL" id="LNQN01000006">
    <property type="protein sequence ID" value="KSU80868.1"/>
    <property type="molecule type" value="Genomic_DNA"/>
</dbReference>
<dbReference type="AlphaFoldDB" id="A0A0V8J1J2"/>
<protein>
    <submittedName>
        <fullName evidence="3">Short-chain dehydrogenase</fullName>
    </submittedName>
</protein>
<organism evidence="3 4">
    <name type="scientific">Fictibacillus enclensis</name>
    <dbReference type="NCBI Taxonomy" id="1017270"/>
    <lineage>
        <taxon>Bacteria</taxon>
        <taxon>Bacillati</taxon>
        <taxon>Bacillota</taxon>
        <taxon>Bacilli</taxon>
        <taxon>Bacillales</taxon>
        <taxon>Fictibacillaceae</taxon>
        <taxon>Fictibacillus</taxon>
    </lineage>
</organism>
<dbReference type="InterPro" id="IPR020904">
    <property type="entry name" value="Sc_DH/Rdtase_CS"/>
</dbReference>
<dbReference type="RefSeq" id="WP_061974280.1">
    <property type="nucleotide sequence ID" value="NZ_FMAV01000004.1"/>
</dbReference>
<dbReference type="GO" id="GO:0016616">
    <property type="term" value="F:oxidoreductase activity, acting on the CH-OH group of donors, NAD or NADP as acceptor"/>
    <property type="evidence" value="ECO:0007669"/>
    <property type="project" value="TreeGrafter"/>
</dbReference>
<dbReference type="CDD" id="cd05233">
    <property type="entry name" value="SDR_c"/>
    <property type="match status" value="1"/>
</dbReference>
<dbReference type="PRINTS" id="PR00080">
    <property type="entry name" value="SDRFAMILY"/>
</dbReference>
<dbReference type="PROSITE" id="PS00061">
    <property type="entry name" value="ADH_SHORT"/>
    <property type="match status" value="1"/>
</dbReference>
<reference evidence="3 4" key="1">
    <citation type="journal article" date="2014" name="Antonie Van Leeuwenhoek">
        <title>Fictibacillus enclensis sp. nov., isolated from marine sediment.</title>
        <authorList>
            <person name="Dastager S.G."/>
            <person name="Mawlankar R."/>
            <person name="Srinivasan K."/>
            <person name="Tang S.K."/>
            <person name="Lee J.C."/>
            <person name="Ramana V.V."/>
            <person name="Shouche Y.S."/>
        </authorList>
    </citation>
    <scope>NUCLEOTIDE SEQUENCE [LARGE SCALE GENOMIC DNA]</scope>
    <source>
        <strain evidence="3 4">NIO-1003</strain>
    </source>
</reference>
<dbReference type="NCBIfam" id="NF005559">
    <property type="entry name" value="PRK07231.1"/>
    <property type="match status" value="1"/>
</dbReference>
<dbReference type="Pfam" id="PF13561">
    <property type="entry name" value="adh_short_C2"/>
    <property type="match status" value="1"/>
</dbReference>
<name>A0A0V8J1J2_9BACL</name>
<accession>A0A0V8J1J2</accession>
<dbReference type="GO" id="GO:0008206">
    <property type="term" value="P:bile acid metabolic process"/>
    <property type="evidence" value="ECO:0007669"/>
    <property type="project" value="UniProtKB-ARBA"/>
</dbReference>
<dbReference type="Gene3D" id="3.40.50.720">
    <property type="entry name" value="NAD(P)-binding Rossmann-like Domain"/>
    <property type="match status" value="1"/>
</dbReference>
<comment type="caution">
    <text evidence="3">The sequence shown here is derived from an EMBL/GenBank/DDBJ whole genome shotgun (WGS) entry which is preliminary data.</text>
</comment>
<dbReference type="FunFam" id="3.40.50.720:FF:000084">
    <property type="entry name" value="Short-chain dehydrogenase reductase"/>
    <property type="match status" value="1"/>
</dbReference>
<dbReference type="PANTHER" id="PTHR42760:SF133">
    <property type="entry name" value="3-OXOACYL-[ACYL-CARRIER-PROTEIN] REDUCTASE"/>
    <property type="match status" value="1"/>
</dbReference>
<evidence type="ECO:0000256" key="1">
    <source>
        <dbReference type="ARBA" id="ARBA00006484"/>
    </source>
</evidence>
<sequence length="253" mass="27306">MNLGLDQKRVLITGGSKGIGKGIAKLFLEEGAFVGICGRQEETLTEAKEELGQALFTMKGDVTSPEDRERILQEFISHFGGIDILVNNAGGSNGSAVMETTMDQFEESVHLNYLSAVGMSKLAAEKMVKHEKGTILNLSSIFGRESGGKPTYNASKAALISFTKSFADEMISQGVRVAGIAPGSVLHPTGNWQRRLKETPEKINQYIQQNIPAQRFGTVEEIANTVVFLASDRASWVVGATLNVDGGQSYSNF</sequence>
<dbReference type="OrthoDB" id="9803333at2"/>
<evidence type="ECO:0000256" key="2">
    <source>
        <dbReference type="ARBA" id="ARBA00023002"/>
    </source>
</evidence>
<dbReference type="GO" id="GO:0048038">
    <property type="term" value="F:quinone binding"/>
    <property type="evidence" value="ECO:0007669"/>
    <property type="project" value="TreeGrafter"/>
</dbReference>